<gene>
    <name evidence="1" type="ORF">BpHYR1_046999</name>
</gene>
<evidence type="ECO:0000313" key="1">
    <source>
        <dbReference type="EMBL" id="RNA33801.1"/>
    </source>
</evidence>
<protein>
    <submittedName>
        <fullName evidence="1">Uncharacterized protein</fullName>
    </submittedName>
</protein>
<dbReference type="Proteomes" id="UP000276133">
    <property type="component" value="Unassembled WGS sequence"/>
</dbReference>
<keyword evidence="2" id="KW-1185">Reference proteome</keyword>
<sequence length="65" mass="7931">MEHKISLKNYGLEVKINEQLIPIDPFPTYNIQINDQIYIRLQLRYISILVSQLQKKDYKNYKIKY</sequence>
<name>A0A3M7SDF1_BRAPC</name>
<dbReference type="AlphaFoldDB" id="A0A3M7SDF1"/>
<reference evidence="1 2" key="1">
    <citation type="journal article" date="2018" name="Sci. Rep.">
        <title>Genomic signatures of local adaptation to the degree of environmental predictability in rotifers.</title>
        <authorList>
            <person name="Franch-Gras L."/>
            <person name="Hahn C."/>
            <person name="Garcia-Roger E.M."/>
            <person name="Carmona M.J."/>
            <person name="Serra M."/>
            <person name="Gomez A."/>
        </authorList>
    </citation>
    <scope>NUCLEOTIDE SEQUENCE [LARGE SCALE GENOMIC DNA]</scope>
    <source>
        <strain evidence="1">HYR1</strain>
    </source>
</reference>
<proteinExistence type="predicted"/>
<accession>A0A3M7SDF1</accession>
<dbReference type="OrthoDB" id="10050074at2759"/>
<evidence type="ECO:0000313" key="2">
    <source>
        <dbReference type="Proteomes" id="UP000276133"/>
    </source>
</evidence>
<organism evidence="1 2">
    <name type="scientific">Brachionus plicatilis</name>
    <name type="common">Marine rotifer</name>
    <name type="synonym">Brachionus muelleri</name>
    <dbReference type="NCBI Taxonomy" id="10195"/>
    <lineage>
        <taxon>Eukaryota</taxon>
        <taxon>Metazoa</taxon>
        <taxon>Spiralia</taxon>
        <taxon>Gnathifera</taxon>
        <taxon>Rotifera</taxon>
        <taxon>Eurotatoria</taxon>
        <taxon>Monogononta</taxon>
        <taxon>Pseudotrocha</taxon>
        <taxon>Ploima</taxon>
        <taxon>Brachionidae</taxon>
        <taxon>Brachionus</taxon>
    </lineage>
</organism>
<dbReference type="EMBL" id="REGN01001578">
    <property type="protein sequence ID" value="RNA33801.1"/>
    <property type="molecule type" value="Genomic_DNA"/>
</dbReference>
<comment type="caution">
    <text evidence="1">The sequence shown here is derived from an EMBL/GenBank/DDBJ whole genome shotgun (WGS) entry which is preliminary data.</text>
</comment>